<gene>
    <name evidence="2" type="ORF">SACU0126_LOCUS24636</name>
</gene>
<sequence>MRLHLAVDLVVHERVHSLPVDGAPRIPVRHQHDAQTPAHHRPPVQQLSSLERCVLRRAWEKHAWRRRVKEEAEAWGRLTRRGRGIIAVGVLVVAVVHLVVPVVVNDAAVAVDVVVADGEDIVGVRGFLVGRIRLGLDVDVAIVVLPLKLLAVGDTLELDQIVARAVGSEEPASVLEEFARRGRSHNLLVRGAVPIGDEDAAR</sequence>
<name>A0A7S3TE14_9SPIT</name>
<dbReference type="EMBL" id="HBIQ01077204">
    <property type="protein sequence ID" value="CAE0580291.1"/>
    <property type="molecule type" value="Transcribed_RNA"/>
</dbReference>
<keyword evidence="1" id="KW-0472">Membrane</keyword>
<organism evidence="2">
    <name type="scientific">Strombidinopsis acuminata</name>
    <dbReference type="NCBI Taxonomy" id="141414"/>
    <lineage>
        <taxon>Eukaryota</taxon>
        <taxon>Sar</taxon>
        <taxon>Alveolata</taxon>
        <taxon>Ciliophora</taxon>
        <taxon>Intramacronucleata</taxon>
        <taxon>Spirotrichea</taxon>
        <taxon>Choreotrichia</taxon>
        <taxon>Choreotrichida</taxon>
        <taxon>Strombidinopsidae</taxon>
        <taxon>Strombidinopsis</taxon>
    </lineage>
</organism>
<evidence type="ECO:0000313" key="2">
    <source>
        <dbReference type="EMBL" id="CAE0580291.1"/>
    </source>
</evidence>
<feature type="transmembrane region" description="Helical" evidence="1">
    <location>
        <begin position="85"/>
        <end position="104"/>
    </location>
</feature>
<keyword evidence="1" id="KW-0812">Transmembrane</keyword>
<proteinExistence type="predicted"/>
<accession>A0A7S3TE14</accession>
<reference evidence="2" key="1">
    <citation type="submission" date="2021-01" db="EMBL/GenBank/DDBJ databases">
        <authorList>
            <person name="Corre E."/>
            <person name="Pelletier E."/>
            <person name="Niang G."/>
            <person name="Scheremetjew M."/>
            <person name="Finn R."/>
            <person name="Kale V."/>
            <person name="Holt S."/>
            <person name="Cochrane G."/>
            <person name="Meng A."/>
            <person name="Brown T."/>
            <person name="Cohen L."/>
        </authorList>
    </citation>
    <scope>NUCLEOTIDE SEQUENCE</scope>
    <source>
        <strain evidence="2">SPMC142</strain>
    </source>
</reference>
<keyword evidence="1" id="KW-1133">Transmembrane helix</keyword>
<protein>
    <submittedName>
        <fullName evidence="2">Uncharacterized protein</fullName>
    </submittedName>
</protein>
<dbReference type="AlphaFoldDB" id="A0A7S3TE14"/>
<evidence type="ECO:0000256" key="1">
    <source>
        <dbReference type="SAM" id="Phobius"/>
    </source>
</evidence>